<reference evidence="6 7" key="1">
    <citation type="journal article" date="2016" name="Front. Microbiol.">
        <title>Genomic Resource of Rice Seed Associated Bacteria.</title>
        <authorList>
            <person name="Midha S."/>
            <person name="Bansal K."/>
            <person name="Sharma S."/>
            <person name="Kumar N."/>
            <person name="Patil P.P."/>
            <person name="Chaudhry V."/>
            <person name="Patil P.B."/>
        </authorList>
    </citation>
    <scope>NUCLEOTIDE SEQUENCE [LARGE SCALE GENOMIC DNA]</scope>
    <source>
        <strain evidence="6 7">NS319</strain>
    </source>
</reference>
<dbReference type="PROSITE" id="PS50931">
    <property type="entry name" value="HTH_LYSR"/>
    <property type="match status" value="1"/>
</dbReference>
<accession>A0A147HXE9</accession>
<dbReference type="PANTHER" id="PTHR30346:SF17">
    <property type="entry name" value="LYSR FAMILY TRANSCRIPTIONAL REGULATOR"/>
    <property type="match status" value="1"/>
</dbReference>
<organism evidence="6 7">
    <name type="scientific">Sphingomonas sanguinis</name>
    <dbReference type="NCBI Taxonomy" id="33051"/>
    <lineage>
        <taxon>Bacteria</taxon>
        <taxon>Pseudomonadati</taxon>
        <taxon>Pseudomonadota</taxon>
        <taxon>Alphaproteobacteria</taxon>
        <taxon>Sphingomonadales</taxon>
        <taxon>Sphingomonadaceae</taxon>
        <taxon>Sphingomonas</taxon>
    </lineage>
</organism>
<dbReference type="STRING" id="33051.SB4_08360"/>
<dbReference type="AlphaFoldDB" id="A0A147HXE9"/>
<dbReference type="Proteomes" id="UP000072867">
    <property type="component" value="Unassembled WGS sequence"/>
</dbReference>
<dbReference type="InterPro" id="IPR036388">
    <property type="entry name" value="WH-like_DNA-bd_sf"/>
</dbReference>
<evidence type="ECO:0000256" key="4">
    <source>
        <dbReference type="ARBA" id="ARBA00023163"/>
    </source>
</evidence>
<sequence length="308" mass="34322">MDLRQLRYFVTVAAERNFNRAAERLHMAQPPLSRSIQQLEAEVGATLIDRTSRPLALTPMGQLFHDQAVQVLRRVDDMRTMMDAAIATDRRRFTMGFVASTIYARLPALIREFRAEMPDVELTLVESPTLDQIAALKEGRIDIGFGRIRFDDPAVRRTVLRRESLVAAVPMGSHLGQDGAPVSLSALAREKLVLYPSASRPSYADQVLSLFHDNGLSPNQIVEARELQIAIGLVAAEEGVAVIPESVRKARTEDVRYLDLVEPAHSPIIMSHRVGDASPELRAVLRIIARKYTEWGYGVPEALLADHE</sequence>
<keyword evidence="4" id="KW-0804">Transcription</keyword>
<dbReference type="SUPFAM" id="SSF46785">
    <property type="entry name" value="Winged helix' DNA-binding domain"/>
    <property type="match status" value="1"/>
</dbReference>
<comment type="similarity">
    <text evidence="1">Belongs to the LysR transcriptional regulatory family.</text>
</comment>
<dbReference type="PATRIC" id="fig|33051.3.peg.3161"/>
<evidence type="ECO:0000313" key="7">
    <source>
        <dbReference type="Proteomes" id="UP000072867"/>
    </source>
</evidence>
<proteinExistence type="inferred from homology"/>
<dbReference type="PANTHER" id="PTHR30346">
    <property type="entry name" value="TRANSCRIPTIONAL DUAL REGULATOR HCAR-RELATED"/>
    <property type="match status" value="1"/>
</dbReference>
<gene>
    <name evidence="6" type="ORF">NS319_09955</name>
</gene>
<dbReference type="GO" id="GO:0003700">
    <property type="term" value="F:DNA-binding transcription factor activity"/>
    <property type="evidence" value="ECO:0007669"/>
    <property type="project" value="InterPro"/>
</dbReference>
<dbReference type="GO" id="GO:0003677">
    <property type="term" value="F:DNA binding"/>
    <property type="evidence" value="ECO:0007669"/>
    <property type="project" value="UniProtKB-KW"/>
</dbReference>
<evidence type="ECO:0000256" key="3">
    <source>
        <dbReference type="ARBA" id="ARBA00023125"/>
    </source>
</evidence>
<evidence type="ECO:0000259" key="5">
    <source>
        <dbReference type="PROSITE" id="PS50931"/>
    </source>
</evidence>
<dbReference type="SUPFAM" id="SSF53850">
    <property type="entry name" value="Periplasmic binding protein-like II"/>
    <property type="match status" value="1"/>
</dbReference>
<dbReference type="InterPro" id="IPR036390">
    <property type="entry name" value="WH_DNA-bd_sf"/>
</dbReference>
<dbReference type="Gene3D" id="3.40.190.10">
    <property type="entry name" value="Periplasmic binding protein-like II"/>
    <property type="match status" value="2"/>
</dbReference>
<evidence type="ECO:0000256" key="1">
    <source>
        <dbReference type="ARBA" id="ARBA00009437"/>
    </source>
</evidence>
<dbReference type="RefSeq" id="WP_058733482.1">
    <property type="nucleotide sequence ID" value="NZ_LDTD01000064.1"/>
</dbReference>
<name>A0A147HXE9_9SPHN</name>
<keyword evidence="2" id="KW-0805">Transcription regulation</keyword>
<keyword evidence="3" id="KW-0238">DNA-binding</keyword>
<dbReference type="Gene3D" id="1.10.10.10">
    <property type="entry name" value="Winged helix-like DNA-binding domain superfamily/Winged helix DNA-binding domain"/>
    <property type="match status" value="1"/>
</dbReference>
<dbReference type="FunFam" id="1.10.10.10:FF:000001">
    <property type="entry name" value="LysR family transcriptional regulator"/>
    <property type="match status" value="1"/>
</dbReference>
<dbReference type="EMBL" id="LDTD01000064">
    <property type="protein sequence ID" value="KTT69586.1"/>
    <property type="molecule type" value="Genomic_DNA"/>
</dbReference>
<dbReference type="Pfam" id="PF03466">
    <property type="entry name" value="LysR_substrate"/>
    <property type="match status" value="1"/>
</dbReference>
<feature type="domain" description="HTH lysR-type" evidence="5">
    <location>
        <begin position="1"/>
        <end position="58"/>
    </location>
</feature>
<protein>
    <submittedName>
        <fullName evidence="6">LysR family transcriptional regulator</fullName>
    </submittedName>
</protein>
<dbReference type="InterPro" id="IPR000847">
    <property type="entry name" value="LysR_HTH_N"/>
</dbReference>
<dbReference type="PRINTS" id="PR00039">
    <property type="entry name" value="HTHLYSR"/>
</dbReference>
<evidence type="ECO:0000313" key="6">
    <source>
        <dbReference type="EMBL" id="KTT69586.1"/>
    </source>
</evidence>
<comment type="caution">
    <text evidence="6">The sequence shown here is derived from an EMBL/GenBank/DDBJ whole genome shotgun (WGS) entry which is preliminary data.</text>
</comment>
<dbReference type="Pfam" id="PF00126">
    <property type="entry name" value="HTH_1"/>
    <property type="match status" value="1"/>
</dbReference>
<dbReference type="InterPro" id="IPR005119">
    <property type="entry name" value="LysR_subst-bd"/>
</dbReference>
<dbReference type="GO" id="GO:0032993">
    <property type="term" value="C:protein-DNA complex"/>
    <property type="evidence" value="ECO:0007669"/>
    <property type="project" value="TreeGrafter"/>
</dbReference>
<evidence type="ECO:0000256" key="2">
    <source>
        <dbReference type="ARBA" id="ARBA00023015"/>
    </source>
</evidence>
<dbReference type="CDD" id="cd08445">
    <property type="entry name" value="PBP2_BenM_CatM_CatR"/>
    <property type="match status" value="1"/>
</dbReference>